<proteinExistence type="predicted"/>
<dbReference type="Proteomes" id="UP000013909">
    <property type="component" value="Unassembled WGS sequence"/>
</dbReference>
<comment type="caution">
    <text evidence="1">The sequence shown here is derived from an EMBL/GenBank/DDBJ whole genome shotgun (WGS) entry which is preliminary data.</text>
</comment>
<dbReference type="AlphaFoldDB" id="R7ZNE9"/>
<name>R7ZNE9_9BACT</name>
<sequence>MDLSQVYASVTEEGARTAQLNQTFLSISRNEKTWKMNAFG</sequence>
<keyword evidence="2" id="KW-1185">Reference proteome</keyword>
<organism evidence="1 2">
    <name type="scientific">Lunatimonas lonarensis</name>
    <dbReference type="NCBI Taxonomy" id="1232681"/>
    <lineage>
        <taxon>Bacteria</taxon>
        <taxon>Pseudomonadati</taxon>
        <taxon>Bacteroidota</taxon>
        <taxon>Cytophagia</taxon>
        <taxon>Cytophagales</taxon>
        <taxon>Cyclobacteriaceae</taxon>
    </lineage>
</organism>
<dbReference type="EMBL" id="AQHR01000104">
    <property type="protein sequence ID" value="EON75630.1"/>
    <property type="molecule type" value="Genomic_DNA"/>
</dbReference>
<reference evidence="1 2" key="1">
    <citation type="submission" date="2013-02" db="EMBL/GenBank/DDBJ databases">
        <title>A novel strain isolated from Lonar lake, Maharashtra, India.</title>
        <authorList>
            <person name="Singh A."/>
        </authorList>
    </citation>
    <scope>NUCLEOTIDE SEQUENCE [LARGE SCALE GENOMIC DNA]</scope>
    <source>
        <strain evidence="1 2">AK24</strain>
    </source>
</reference>
<dbReference type="RefSeq" id="WP_010856160.1">
    <property type="nucleotide sequence ID" value="NZ_AQHR01000104.1"/>
</dbReference>
<evidence type="ECO:0000313" key="2">
    <source>
        <dbReference type="Proteomes" id="UP000013909"/>
    </source>
</evidence>
<accession>R7ZNE9</accession>
<protein>
    <submittedName>
        <fullName evidence="1">Uncharacterized protein</fullName>
    </submittedName>
</protein>
<evidence type="ECO:0000313" key="1">
    <source>
        <dbReference type="EMBL" id="EON75630.1"/>
    </source>
</evidence>
<gene>
    <name evidence="1" type="ORF">ADIS_4033</name>
</gene>